<dbReference type="OrthoDB" id="10546067at2759"/>
<evidence type="ECO:0000313" key="1">
    <source>
        <dbReference type="EMBL" id="KIO16753.1"/>
    </source>
</evidence>
<keyword evidence="2" id="KW-1185">Reference proteome</keyword>
<sequence>MRRKTWQKECRLSLWVPTAPAAAPPAAPPQTNSSVFETPSSGVKREYIRVDGTLSPQAAYMRKFPGRDGAVWPTVEAKDRMLVEIVTGTPPYGIKLLNTSQGTWLALKWKKPNVSIAKGVVKAAAIVTLNDFGAFHCNYELPKWVGPHRGDIWSVSMDGTIQAWWEDGVTSLVEALYHRTDHIVGFVADPNTYIDRYPEWMRARLVFEPVA</sequence>
<name>A0A0C3K5U0_9AGAM</name>
<evidence type="ECO:0000313" key="2">
    <source>
        <dbReference type="Proteomes" id="UP000054248"/>
    </source>
</evidence>
<dbReference type="AlphaFoldDB" id="A0A0C3K5U0"/>
<protein>
    <submittedName>
        <fullName evidence="1">Uncharacterized protein</fullName>
    </submittedName>
</protein>
<dbReference type="HOGENOM" id="CLU_110380_0_0_1"/>
<accession>A0A0C3K5U0</accession>
<organism evidence="1 2">
    <name type="scientific">Tulasnella calospora MUT 4182</name>
    <dbReference type="NCBI Taxonomy" id="1051891"/>
    <lineage>
        <taxon>Eukaryota</taxon>
        <taxon>Fungi</taxon>
        <taxon>Dikarya</taxon>
        <taxon>Basidiomycota</taxon>
        <taxon>Agaricomycotina</taxon>
        <taxon>Agaricomycetes</taxon>
        <taxon>Cantharellales</taxon>
        <taxon>Tulasnellaceae</taxon>
        <taxon>Tulasnella</taxon>
    </lineage>
</organism>
<reference evidence="2" key="2">
    <citation type="submission" date="2015-01" db="EMBL/GenBank/DDBJ databases">
        <title>Evolutionary Origins and Diversification of the Mycorrhizal Mutualists.</title>
        <authorList>
            <consortium name="DOE Joint Genome Institute"/>
            <consortium name="Mycorrhizal Genomics Consortium"/>
            <person name="Kohler A."/>
            <person name="Kuo A."/>
            <person name="Nagy L.G."/>
            <person name="Floudas D."/>
            <person name="Copeland A."/>
            <person name="Barry K.W."/>
            <person name="Cichocki N."/>
            <person name="Veneault-Fourrey C."/>
            <person name="LaButti K."/>
            <person name="Lindquist E.A."/>
            <person name="Lipzen A."/>
            <person name="Lundell T."/>
            <person name="Morin E."/>
            <person name="Murat C."/>
            <person name="Riley R."/>
            <person name="Ohm R."/>
            <person name="Sun H."/>
            <person name="Tunlid A."/>
            <person name="Henrissat B."/>
            <person name="Grigoriev I.V."/>
            <person name="Hibbett D.S."/>
            <person name="Martin F."/>
        </authorList>
    </citation>
    <scope>NUCLEOTIDE SEQUENCE [LARGE SCALE GENOMIC DNA]</scope>
    <source>
        <strain evidence="2">MUT 4182</strain>
    </source>
</reference>
<gene>
    <name evidence="1" type="ORF">M407DRAFT_33595</name>
</gene>
<dbReference type="EMBL" id="KN823491">
    <property type="protein sequence ID" value="KIO16753.1"/>
    <property type="molecule type" value="Genomic_DNA"/>
</dbReference>
<proteinExistence type="predicted"/>
<dbReference type="Proteomes" id="UP000054248">
    <property type="component" value="Unassembled WGS sequence"/>
</dbReference>
<reference evidence="1 2" key="1">
    <citation type="submission" date="2014-04" db="EMBL/GenBank/DDBJ databases">
        <authorList>
            <consortium name="DOE Joint Genome Institute"/>
            <person name="Kuo A."/>
            <person name="Girlanda M."/>
            <person name="Perotto S."/>
            <person name="Kohler A."/>
            <person name="Nagy L.G."/>
            <person name="Floudas D."/>
            <person name="Copeland A."/>
            <person name="Barry K.W."/>
            <person name="Cichocki N."/>
            <person name="Veneault-Fourrey C."/>
            <person name="LaButti K."/>
            <person name="Lindquist E.A."/>
            <person name="Lipzen A."/>
            <person name="Lundell T."/>
            <person name="Morin E."/>
            <person name="Murat C."/>
            <person name="Sun H."/>
            <person name="Tunlid A."/>
            <person name="Henrissat B."/>
            <person name="Grigoriev I.V."/>
            <person name="Hibbett D.S."/>
            <person name="Martin F."/>
            <person name="Nordberg H.P."/>
            <person name="Cantor M.N."/>
            <person name="Hua S.X."/>
        </authorList>
    </citation>
    <scope>NUCLEOTIDE SEQUENCE [LARGE SCALE GENOMIC DNA]</scope>
    <source>
        <strain evidence="1 2">MUT 4182</strain>
    </source>
</reference>